<organism evidence="1 2">
    <name type="scientific">Caerostris extrusa</name>
    <name type="common">Bark spider</name>
    <name type="synonym">Caerostris bankana</name>
    <dbReference type="NCBI Taxonomy" id="172846"/>
    <lineage>
        <taxon>Eukaryota</taxon>
        <taxon>Metazoa</taxon>
        <taxon>Ecdysozoa</taxon>
        <taxon>Arthropoda</taxon>
        <taxon>Chelicerata</taxon>
        <taxon>Arachnida</taxon>
        <taxon>Araneae</taxon>
        <taxon>Araneomorphae</taxon>
        <taxon>Entelegynae</taxon>
        <taxon>Araneoidea</taxon>
        <taxon>Araneidae</taxon>
        <taxon>Caerostris</taxon>
    </lineage>
</organism>
<dbReference type="AlphaFoldDB" id="A0AAV4TZ72"/>
<dbReference type="EMBL" id="BPLR01012010">
    <property type="protein sequence ID" value="GIY50686.1"/>
    <property type="molecule type" value="Genomic_DNA"/>
</dbReference>
<gene>
    <name evidence="1" type="ORF">CEXT_188191</name>
</gene>
<dbReference type="Proteomes" id="UP001054945">
    <property type="component" value="Unassembled WGS sequence"/>
</dbReference>
<accession>A0AAV4TZ72</accession>
<reference evidence="1 2" key="1">
    <citation type="submission" date="2021-06" db="EMBL/GenBank/DDBJ databases">
        <title>Caerostris extrusa draft genome.</title>
        <authorList>
            <person name="Kono N."/>
            <person name="Arakawa K."/>
        </authorList>
    </citation>
    <scope>NUCLEOTIDE SEQUENCE [LARGE SCALE GENOMIC DNA]</scope>
</reference>
<protein>
    <submittedName>
        <fullName evidence="1">Uncharacterized protein</fullName>
    </submittedName>
</protein>
<name>A0AAV4TZ72_CAEEX</name>
<sequence length="69" mass="7936">MAHRVSKCKKPHIIIVERKLSFTVEMVNIMADVSARKLLSSDGKLLEGDSFINSFMDEVTAFFFGCFYW</sequence>
<evidence type="ECO:0000313" key="2">
    <source>
        <dbReference type="Proteomes" id="UP001054945"/>
    </source>
</evidence>
<evidence type="ECO:0000313" key="1">
    <source>
        <dbReference type="EMBL" id="GIY50686.1"/>
    </source>
</evidence>
<proteinExistence type="predicted"/>
<keyword evidence="2" id="KW-1185">Reference proteome</keyword>
<comment type="caution">
    <text evidence="1">The sequence shown here is derived from an EMBL/GenBank/DDBJ whole genome shotgun (WGS) entry which is preliminary data.</text>
</comment>